<dbReference type="PROSITE" id="PS00329">
    <property type="entry name" value="HSP70_2"/>
    <property type="match status" value="1"/>
</dbReference>
<dbReference type="EMBL" id="BOPG01000024">
    <property type="protein sequence ID" value="GIJ56245.1"/>
    <property type="molecule type" value="Genomic_DNA"/>
</dbReference>
<feature type="transmembrane region" description="Helical" evidence="7">
    <location>
        <begin position="691"/>
        <end position="709"/>
    </location>
</feature>
<feature type="compositionally biased region" description="Pro residues" evidence="6">
    <location>
        <begin position="362"/>
        <end position="375"/>
    </location>
</feature>
<feature type="transmembrane region" description="Helical" evidence="7">
    <location>
        <begin position="492"/>
        <end position="510"/>
    </location>
</feature>
<evidence type="ECO:0000256" key="1">
    <source>
        <dbReference type="ARBA" id="ARBA00007381"/>
    </source>
</evidence>
<keyword evidence="4" id="KW-0346">Stress response</keyword>
<evidence type="ECO:0000313" key="9">
    <source>
        <dbReference type="Proteomes" id="UP000612585"/>
    </source>
</evidence>
<evidence type="ECO:0008006" key="10">
    <source>
        <dbReference type="Google" id="ProtNLM"/>
    </source>
</evidence>
<evidence type="ECO:0000256" key="2">
    <source>
        <dbReference type="ARBA" id="ARBA00022741"/>
    </source>
</evidence>
<feature type="transmembrane region" description="Helical" evidence="7">
    <location>
        <begin position="745"/>
        <end position="765"/>
    </location>
</feature>
<dbReference type="GO" id="GO:0005524">
    <property type="term" value="F:ATP binding"/>
    <property type="evidence" value="ECO:0007669"/>
    <property type="project" value="UniProtKB-KW"/>
</dbReference>
<evidence type="ECO:0000313" key="8">
    <source>
        <dbReference type="EMBL" id="GIJ56245.1"/>
    </source>
</evidence>
<dbReference type="AlphaFoldDB" id="A0A8J4DZ23"/>
<evidence type="ECO:0000256" key="3">
    <source>
        <dbReference type="ARBA" id="ARBA00022840"/>
    </source>
</evidence>
<comment type="similarity">
    <text evidence="1">Belongs to the heat shock protein 70 family.</text>
</comment>
<dbReference type="PANTHER" id="PTHR42749:SF1">
    <property type="entry name" value="CELL SHAPE-DETERMINING PROTEIN MREB"/>
    <property type="match status" value="1"/>
</dbReference>
<dbReference type="RefSeq" id="WP_203994246.1">
    <property type="nucleotide sequence ID" value="NZ_BOPG01000024.1"/>
</dbReference>
<keyword evidence="9" id="KW-1185">Reference proteome</keyword>
<dbReference type="InterPro" id="IPR013126">
    <property type="entry name" value="Hsp_70_fam"/>
</dbReference>
<keyword evidence="2" id="KW-0547">Nucleotide-binding</keyword>
<comment type="caution">
    <text evidence="8">The sequence shown here is derived from an EMBL/GenBank/DDBJ whole genome shotgun (WGS) entry which is preliminary data.</text>
</comment>
<dbReference type="SUPFAM" id="SSF53067">
    <property type="entry name" value="Actin-like ATPase domain"/>
    <property type="match status" value="2"/>
</dbReference>
<feature type="transmembrane region" description="Helical" evidence="7">
    <location>
        <begin position="294"/>
        <end position="317"/>
    </location>
</feature>
<feature type="transmembrane region" description="Helical" evidence="7">
    <location>
        <begin position="408"/>
        <end position="431"/>
    </location>
</feature>
<keyword evidence="5" id="KW-0143">Chaperone</keyword>
<organism evidence="8 9">
    <name type="scientific">Virgisporangium aurantiacum</name>
    <dbReference type="NCBI Taxonomy" id="175570"/>
    <lineage>
        <taxon>Bacteria</taxon>
        <taxon>Bacillati</taxon>
        <taxon>Actinomycetota</taxon>
        <taxon>Actinomycetes</taxon>
        <taxon>Micromonosporales</taxon>
        <taxon>Micromonosporaceae</taxon>
        <taxon>Virgisporangium</taxon>
    </lineage>
</organism>
<feature type="transmembrane region" description="Helical" evidence="7">
    <location>
        <begin position="589"/>
        <end position="608"/>
    </location>
</feature>
<keyword evidence="7" id="KW-0472">Membrane</keyword>
<dbReference type="GO" id="GO:0140662">
    <property type="term" value="F:ATP-dependent protein folding chaperone"/>
    <property type="evidence" value="ECO:0007669"/>
    <property type="project" value="InterPro"/>
</dbReference>
<evidence type="ECO:0000256" key="4">
    <source>
        <dbReference type="ARBA" id="ARBA00023016"/>
    </source>
</evidence>
<dbReference type="PRINTS" id="PR00301">
    <property type="entry name" value="HEATSHOCK70"/>
</dbReference>
<name>A0A8J4DZ23_9ACTN</name>
<protein>
    <recommendedName>
        <fullName evidence="10">Hsp70 protein</fullName>
    </recommendedName>
</protein>
<dbReference type="Pfam" id="PF00012">
    <property type="entry name" value="HSP70"/>
    <property type="match status" value="1"/>
</dbReference>
<dbReference type="Gene3D" id="3.90.640.10">
    <property type="entry name" value="Actin, Chain A, domain 4"/>
    <property type="match status" value="1"/>
</dbReference>
<dbReference type="InterPro" id="IPR043129">
    <property type="entry name" value="ATPase_NBD"/>
</dbReference>
<evidence type="ECO:0000256" key="7">
    <source>
        <dbReference type="SAM" id="Phobius"/>
    </source>
</evidence>
<gene>
    <name evidence="8" type="ORF">Vau01_037610</name>
</gene>
<evidence type="ECO:0000256" key="5">
    <source>
        <dbReference type="ARBA" id="ARBA00023186"/>
    </source>
</evidence>
<keyword evidence="7" id="KW-1133">Transmembrane helix</keyword>
<dbReference type="Proteomes" id="UP000612585">
    <property type="component" value="Unassembled WGS sequence"/>
</dbReference>
<feature type="transmembrane region" description="Helical" evidence="7">
    <location>
        <begin position="655"/>
        <end position="679"/>
    </location>
</feature>
<proteinExistence type="inferred from homology"/>
<dbReference type="InterPro" id="IPR018181">
    <property type="entry name" value="Heat_shock_70_CS"/>
</dbReference>
<accession>A0A8J4DZ23</accession>
<feature type="region of interest" description="Disordered" evidence="6">
    <location>
        <begin position="361"/>
        <end position="382"/>
    </location>
</feature>
<keyword evidence="3" id="KW-0067">ATP-binding</keyword>
<keyword evidence="7" id="KW-0812">Transmembrane</keyword>
<dbReference type="PANTHER" id="PTHR42749">
    <property type="entry name" value="CELL SHAPE-DETERMINING PROTEIN MREB"/>
    <property type="match status" value="1"/>
</dbReference>
<reference evidence="8" key="1">
    <citation type="submission" date="2021-01" db="EMBL/GenBank/DDBJ databases">
        <title>Whole genome shotgun sequence of Virgisporangium aurantiacum NBRC 16421.</title>
        <authorList>
            <person name="Komaki H."/>
            <person name="Tamura T."/>
        </authorList>
    </citation>
    <scope>NUCLEOTIDE SEQUENCE</scope>
    <source>
        <strain evidence="8">NBRC 16421</strain>
    </source>
</reference>
<sequence>MTRLAVDFGTSHTVAVVELADGRVEALLFRSSPLVPSAVFSADGRLVAGHDADYGARLDPARYEPNPKRRIDDGHLLLGDVEVPVVDAVATLFRMIAAEARRVTGGAVGEVVLAHPAGWGTHRKAILRDAAEAADLGPVTLIAEPVAAAGYFAVVLGQRVPDGSSLVVYDLGGGTFDISVVRRAPAGGWEVTTSAGLDDVGGVDLDAAIVDWVGRQVADASPAEWARLTAPAPTADGAADRRRRRQLWDDVRAAREQLSGASQVTIAVPAVEREVHLTRSEFEDLARPWLDRTVALTTATMLGAGVGTAALAGVFLVGGGSRTPLVASLLHRALGVAPIAIDQPELAVARGCLTDALVDAPAAPPPHAPPAPLPDPGVAAPSAASAESGIARFNTDKPQASADRLRPLWFLGGLVWLGAMAFVLAAALRAFEDTSINYDINRIAVNVYAGVRAPLGPTAALVLLGLLLLVGGTGPAGGTAAGALGRLLRRSAVAASTAVVVLLYFATGLADAMDPNGYCSSSIFGDPDVFNGFDWIDAAALAGRAGGQLWWVVAAAPILVAGGLVSLALRRPVDPLAAAGDRAGTLRAAGTWAAGGVLIGVVAQSYLYDQGLTCEQVNGWNPDWTTAEYTPVNMLAQSVLTFDFDVPVWGLVHAVAFWLGLVLTLTTAGLLALTVRRAVARTPQAARSVRFAAGGVLVVAGVLAALHAWRERVAWQGETWREPDPLVSGVHAVWESVIGWTTPRVATALTVVLLHVLLAALVVTARRDRRATARVATRD</sequence>
<dbReference type="Gene3D" id="3.30.420.40">
    <property type="match status" value="2"/>
</dbReference>
<evidence type="ECO:0000256" key="6">
    <source>
        <dbReference type="SAM" id="MobiDB-lite"/>
    </source>
</evidence>
<feature type="transmembrane region" description="Helical" evidence="7">
    <location>
        <begin position="549"/>
        <end position="569"/>
    </location>
</feature>